<keyword evidence="2" id="KW-1185">Reference proteome</keyword>
<organism evidence="1 2">
    <name type="scientific">Plakobranchus ocellatus</name>
    <dbReference type="NCBI Taxonomy" id="259542"/>
    <lineage>
        <taxon>Eukaryota</taxon>
        <taxon>Metazoa</taxon>
        <taxon>Spiralia</taxon>
        <taxon>Lophotrochozoa</taxon>
        <taxon>Mollusca</taxon>
        <taxon>Gastropoda</taxon>
        <taxon>Heterobranchia</taxon>
        <taxon>Euthyneura</taxon>
        <taxon>Panpulmonata</taxon>
        <taxon>Sacoglossa</taxon>
        <taxon>Placobranchoidea</taxon>
        <taxon>Plakobranchidae</taxon>
        <taxon>Plakobranchus</taxon>
    </lineage>
</organism>
<sequence length="107" mass="11925">MFAEKTWAKYCVDSLEFQTCPNVLMLRNFKAESTLEAAVHASKIHVWKPSSFFGVKAHHVGCDFQLVEASELTFVFYSLSCGSGSAGYGKWGCHFVTAHNPTNRCEP</sequence>
<comment type="caution">
    <text evidence="1">The sequence shown here is derived from an EMBL/GenBank/DDBJ whole genome shotgun (WGS) entry which is preliminary data.</text>
</comment>
<protein>
    <submittedName>
        <fullName evidence="1">Uncharacterized protein</fullName>
    </submittedName>
</protein>
<reference evidence="1 2" key="1">
    <citation type="journal article" date="2021" name="Elife">
        <title>Chloroplast acquisition without the gene transfer in kleptoplastic sea slugs, Plakobranchus ocellatus.</title>
        <authorList>
            <person name="Maeda T."/>
            <person name="Takahashi S."/>
            <person name="Yoshida T."/>
            <person name="Shimamura S."/>
            <person name="Takaki Y."/>
            <person name="Nagai Y."/>
            <person name="Toyoda A."/>
            <person name="Suzuki Y."/>
            <person name="Arimoto A."/>
            <person name="Ishii H."/>
            <person name="Satoh N."/>
            <person name="Nishiyama T."/>
            <person name="Hasebe M."/>
            <person name="Maruyama T."/>
            <person name="Minagawa J."/>
            <person name="Obokata J."/>
            <person name="Shigenobu S."/>
        </authorList>
    </citation>
    <scope>NUCLEOTIDE SEQUENCE [LARGE SCALE GENOMIC DNA]</scope>
</reference>
<evidence type="ECO:0000313" key="1">
    <source>
        <dbReference type="EMBL" id="GFN98906.1"/>
    </source>
</evidence>
<name>A0AAV3ZW40_9GAST</name>
<gene>
    <name evidence="1" type="ORF">PoB_002541200</name>
</gene>
<dbReference type="AlphaFoldDB" id="A0AAV3ZW40"/>
<evidence type="ECO:0000313" key="2">
    <source>
        <dbReference type="Proteomes" id="UP000735302"/>
    </source>
</evidence>
<proteinExistence type="predicted"/>
<dbReference type="EMBL" id="BLXT01002902">
    <property type="protein sequence ID" value="GFN98906.1"/>
    <property type="molecule type" value="Genomic_DNA"/>
</dbReference>
<accession>A0AAV3ZW40</accession>
<dbReference type="Proteomes" id="UP000735302">
    <property type="component" value="Unassembled WGS sequence"/>
</dbReference>